<proteinExistence type="predicted"/>
<sequence>MTDRHTRTDTVAAGTAPAAHTPTETGRDPLLRLGLWLLLLAAVVGSVVSSMAGLVAVSVPLGVVVLGLGAALVVEHRRTHP</sequence>
<dbReference type="EMBL" id="CP039291">
    <property type="protein sequence ID" value="QCB92325.1"/>
    <property type="molecule type" value="Genomic_DNA"/>
</dbReference>
<keyword evidence="2" id="KW-0472">Membrane</keyword>
<feature type="transmembrane region" description="Helical" evidence="2">
    <location>
        <begin position="30"/>
        <end position="48"/>
    </location>
</feature>
<protein>
    <submittedName>
        <fullName evidence="3">Uncharacterized protein</fullName>
    </submittedName>
</protein>
<gene>
    <name evidence="3" type="ORF">E5225_00890</name>
</gene>
<reference evidence="3 4" key="1">
    <citation type="submission" date="2019-04" db="EMBL/GenBank/DDBJ databases">
        <title>Isolation and identification of Cellulomonas shaoxiangyii sp. Nov. isolated from feces of the Tibetan antelopes (Pantholops hodgsonii) in the Qinghai-Tibet plateau of China.</title>
        <authorList>
            <person name="Tian Z."/>
        </authorList>
    </citation>
    <scope>NUCLEOTIDE SEQUENCE [LARGE SCALE GENOMIC DNA]</scope>
    <source>
        <strain evidence="3 4">Z28</strain>
    </source>
</reference>
<organism evidence="3 4">
    <name type="scientific">Cellulomonas shaoxiangyii</name>
    <dbReference type="NCBI Taxonomy" id="2566013"/>
    <lineage>
        <taxon>Bacteria</taxon>
        <taxon>Bacillati</taxon>
        <taxon>Actinomycetota</taxon>
        <taxon>Actinomycetes</taxon>
        <taxon>Micrococcales</taxon>
        <taxon>Cellulomonadaceae</taxon>
        <taxon>Cellulomonas</taxon>
    </lineage>
</organism>
<dbReference type="Proteomes" id="UP000296469">
    <property type="component" value="Chromosome"/>
</dbReference>
<evidence type="ECO:0000256" key="1">
    <source>
        <dbReference type="SAM" id="MobiDB-lite"/>
    </source>
</evidence>
<name>A0A4V1CMB1_9CELL</name>
<keyword evidence="4" id="KW-1185">Reference proteome</keyword>
<dbReference type="RefSeq" id="WP_135972291.1">
    <property type="nucleotide sequence ID" value="NZ_CP039291.1"/>
</dbReference>
<feature type="region of interest" description="Disordered" evidence="1">
    <location>
        <begin position="1"/>
        <end position="24"/>
    </location>
</feature>
<feature type="compositionally biased region" description="Low complexity" evidence="1">
    <location>
        <begin position="9"/>
        <end position="24"/>
    </location>
</feature>
<accession>A0A4V1CMB1</accession>
<dbReference type="AlphaFoldDB" id="A0A4V1CMB1"/>
<evidence type="ECO:0000313" key="4">
    <source>
        <dbReference type="Proteomes" id="UP000296469"/>
    </source>
</evidence>
<evidence type="ECO:0000313" key="3">
    <source>
        <dbReference type="EMBL" id="QCB92325.1"/>
    </source>
</evidence>
<keyword evidence="2" id="KW-1133">Transmembrane helix</keyword>
<keyword evidence="2" id="KW-0812">Transmembrane</keyword>
<feature type="transmembrane region" description="Helical" evidence="2">
    <location>
        <begin position="54"/>
        <end position="74"/>
    </location>
</feature>
<dbReference type="KEGG" id="celz:E5225_00890"/>
<evidence type="ECO:0000256" key="2">
    <source>
        <dbReference type="SAM" id="Phobius"/>
    </source>
</evidence>